<dbReference type="InterPro" id="IPR003595">
    <property type="entry name" value="Tyr_Pase_cat"/>
</dbReference>
<evidence type="ECO:0000259" key="3">
    <source>
        <dbReference type="PROSITE" id="PS50055"/>
    </source>
</evidence>
<accession>A0A0X3Q8G9</accession>
<dbReference type="PROSITE" id="PS00383">
    <property type="entry name" value="TYR_PHOSPHATASE_1"/>
    <property type="match status" value="1"/>
</dbReference>
<feature type="domain" description="Tyrosine-protein phosphatase" evidence="3">
    <location>
        <begin position="268"/>
        <end position="566"/>
    </location>
</feature>
<dbReference type="PANTHER" id="PTHR19134:SF449">
    <property type="entry name" value="TYROSINE-PROTEIN PHOSPHATASE 1"/>
    <property type="match status" value="1"/>
</dbReference>
<organism evidence="5">
    <name type="scientific">Schistocephalus solidus</name>
    <name type="common">Tapeworm</name>
    <dbReference type="NCBI Taxonomy" id="70667"/>
    <lineage>
        <taxon>Eukaryota</taxon>
        <taxon>Metazoa</taxon>
        <taxon>Spiralia</taxon>
        <taxon>Lophotrochozoa</taxon>
        <taxon>Platyhelminthes</taxon>
        <taxon>Cestoda</taxon>
        <taxon>Eucestoda</taxon>
        <taxon>Diphyllobothriidea</taxon>
        <taxon>Diphyllobothriidae</taxon>
        <taxon>Schistocephalus</taxon>
    </lineage>
</organism>
<sequence length="786" mass="87203">KDVGGIAIADYCTNSSSSCVRTSSGVFEAHQLTALGNEIPKSDQPLADPRTQKSIKVALSTLPIKDVGPVSFVTARIEPANRPSSRYVNHPESKRRQPLQNASFQYGSYNSETWAPWEVIIPHYQQNYPHSLQDTYFTIGNTSNLQNCSHCYNGPLLPGTTYSIGLIIYTETGAGMTRLHDLATSPELPVGLIVGVIVACLVVLSTVIFIVFWMKRRRIVSPDDYKERVHIDYKRNLEPTLDRSNIQPPLRIEDFDAHIKNLKSDFDLFNEFQKLDELTRQQDADYGLTTNMADHAFQLNRYADMTPYDQTIVRLDRDWSEYRKDQQPIGPLIIEMPAVYVNANYVKACYYDVLGRAEVAPETSLPQYIATQGPLTHTEADFLYMVHQQRSPVVIMLCNTEEGGNCKCSQYWPDVEGMPEERRSTTRAVTVTLQQALYSSSMVTRVLTVQPEGPFELWKFTQLHFLGWADHAVTDIDEFYQLLQKYREIRQENPLSEAFGPTVVHCSAGVGRTGTLICADMLLLQLRKNQARIDVFGTVLASRVFRRRLVQVKEQLRFLYEFIAYCIQNEGLAGNATGYFCVSGAVCESVAVRPTDSAVKAPTLTANPQTGALAQVRECTLPYRPMVSGPSVSQPPTLGPLSTVDVSPQAHAASTTNPPTNALAQVGEYSLPKRQLPSGYSLTQPSTQVVLPTAKRLPWTPVPPTANPPPVSVAKNEGCRLLESQLASGSAQPMQPNGRPFRPPRSLPPVGPTSYQVGVDAPNGRFVPPSQSRPSKSSSVMNLVLC</sequence>
<dbReference type="PROSITE" id="PS50055">
    <property type="entry name" value="TYR_PHOSPHATASE_PTP"/>
    <property type="match status" value="1"/>
</dbReference>
<feature type="compositionally biased region" description="Low complexity" evidence="1">
    <location>
        <begin position="768"/>
        <end position="779"/>
    </location>
</feature>
<dbReference type="InterPro" id="IPR000242">
    <property type="entry name" value="PTP_cat"/>
</dbReference>
<feature type="compositionally biased region" description="Polar residues" evidence="1">
    <location>
        <begin position="726"/>
        <end position="735"/>
    </location>
</feature>
<dbReference type="PROSITE" id="PS50056">
    <property type="entry name" value="TYR_PHOSPHATASE_2"/>
    <property type="match status" value="1"/>
</dbReference>
<dbReference type="EMBL" id="GEEE01004438">
    <property type="protein sequence ID" value="JAP58787.1"/>
    <property type="molecule type" value="Transcribed_RNA"/>
</dbReference>
<dbReference type="Pfam" id="PF00102">
    <property type="entry name" value="Y_phosphatase"/>
    <property type="match status" value="1"/>
</dbReference>
<gene>
    <name evidence="5" type="primary">PTPRJ</name>
    <name evidence="5" type="ORF">TR117172</name>
</gene>
<dbReference type="PANTHER" id="PTHR19134">
    <property type="entry name" value="RECEPTOR-TYPE TYROSINE-PROTEIN PHOSPHATASE"/>
    <property type="match status" value="1"/>
</dbReference>
<protein>
    <submittedName>
        <fullName evidence="5">Receptor-type tyrosine-protein phosphatase eta</fullName>
    </submittedName>
</protein>
<reference evidence="5" key="1">
    <citation type="submission" date="2016-01" db="EMBL/GenBank/DDBJ databases">
        <title>Reference transcriptome for the parasite Schistocephalus solidus: insights into the molecular evolution of parasitism.</title>
        <authorList>
            <person name="Hebert F.O."/>
            <person name="Grambauer S."/>
            <person name="Barber I."/>
            <person name="Landry C.R."/>
            <person name="Aubin-Horth N."/>
        </authorList>
    </citation>
    <scope>NUCLEOTIDE SEQUENCE</scope>
</reference>
<dbReference type="InterPro" id="IPR050348">
    <property type="entry name" value="Protein-Tyr_Phosphatase"/>
</dbReference>
<keyword evidence="2" id="KW-0472">Membrane</keyword>
<name>A0A0X3Q8G9_SCHSO</name>
<dbReference type="CDD" id="cd00047">
    <property type="entry name" value="PTPc"/>
    <property type="match status" value="1"/>
</dbReference>
<feature type="non-terminal residue" evidence="5">
    <location>
        <position position="1"/>
    </location>
</feature>
<dbReference type="InterPro" id="IPR000387">
    <property type="entry name" value="Tyr_Pase_dom"/>
</dbReference>
<evidence type="ECO:0000259" key="4">
    <source>
        <dbReference type="PROSITE" id="PS50056"/>
    </source>
</evidence>
<dbReference type="SMART" id="SM00404">
    <property type="entry name" value="PTPc_motif"/>
    <property type="match status" value="1"/>
</dbReference>
<keyword evidence="2" id="KW-0812">Transmembrane</keyword>
<feature type="compositionally biased region" description="Pro residues" evidence="1">
    <location>
        <begin position="700"/>
        <end position="711"/>
    </location>
</feature>
<feature type="region of interest" description="Disordered" evidence="1">
    <location>
        <begin position="726"/>
        <end position="786"/>
    </location>
</feature>
<feature type="compositionally biased region" description="Pro residues" evidence="1">
    <location>
        <begin position="741"/>
        <end position="751"/>
    </location>
</feature>
<feature type="region of interest" description="Disordered" evidence="1">
    <location>
        <begin position="695"/>
        <end position="714"/>
    </location>
</feature>
<dbReference type="SUPFAM" id="SSF52799">
    <property type="entry name" value="(Phosphotyrosine protein) phosphatases II"/>
    <property type="match status" value="1"/>
</dbReference>
<feature type="domain" description="Tyrosine specific protein phosphatases" evidence="4">
    <location>
        <begin position="477"/>
        <end position="557"/>
    </location>
</feature>
<keyword evidence="5" id="KW-0675">Receptor</keyword>
<evidence type="ECO:0000313" key="5">
    <source>
        <dbReference type="EMBL" id="JAP58787.1"/>
    </source>
</evidence>
<proteinExistence type="predicted"/>
<dbReference type="InterPro" id="IPR016130">
    <property type="entry name" value="Tyr_Pase_AS"/>
</dbReference>
<dbReference type="GO" id="GO:0004725">
    <property type="term" value="F:protein tyrosine phosphatase activity"/>
    <property type="evidence" value="ECO:0007669"/>
    <property type="project" value="InterPro"/>
</dbReference>
<dbReference type="PRINTS" id="PR00700">
    <property type="entry name" value="PRTYPHPHTASE"/>
</dbReference>
<dbReference type="InterPro" id="IPR029021">
    <property type="entry name" value="Prot-tyrosine_phosphatase-like"/>
</dbReference>
<dbReference type="Gene3D" id="3.90.190.10">
    <property type="entry name" value="Protein tyrosine phosphatase superfamily"/>
    <property type="match status" value="1"/>
</dbReference>
<feature type="transmembrane region" description="Helical" evidence="2">
    <location>
        <begin position="188"/>
        <end position="213"/>
    </location>
</feature>
<dbReference type="SMART" id="SM00194">
    <property type="entry name" value="PTPc"/>
    <property type="match status" value="1"/>
</dbReference>
<evidence type="ECO:0000256" key="2">
    <source>
        <dbReference type="SAM" id="Phobius"/>
    </source>
</evidence>
<dbReference type="AlphaFoldDB" id="A0A0X3Q8G9"/>
<evidence type="ECO:0000256" key="1">
    <source>
        <dbReference type="SAM" id="MobiDB-lite"/>
    </source>
</evidence>
<keyword evidence="2" id="KW-1133">Transmembrane helix</keyword>